<dbReference type="EMBL" id="CAKLBY020000052">
    <property type="protein sequence ID" value="CAK7920668.1"/>
    <property type="molecule type" value="Genomic_DNA"/>
</dbReference>
<reference evidence="1" key="1">
    <citation type="submission" date="2024-01" db="EMBL/GenBank/DDBJ databases">
        <authorList>
            <person name="Webb A."/>
        </authorList>
    </citation>
    <scope>NUCLEOTIDE SEQUENCE</scope>
    <source>
        <strain evidence="1">Pm1</strain>
    </source>
</reference>
<sequence length="67" mass="7791">MMPVIASIVMEIRRKLVNLDVDDLVHEVHGLRYRVLRLEISRNFLEDSSTCGIKDYFGAAWEVERKG</sequence>
<name>A0AAV1TJA7_9STRA</name>
<evidence type="ECO:0000313" key="1">
    <source>
        <dbReference type="EMBL" id="CAK7920668.1"/>
    </source>
</evidence>
<dbReference type="AlphaFoldDB" id="A0AAV1TJA7"/>
<proteinExistence type="predicted"/>
<organism evidence="1 2">
    <name type="scientific">Peronospora matthiolae</name>
    <dbReference type="NCBI Taxonomy" id="2874970"/>
    <lineage>
        <taxon>Eukaryota</taxon>
        <taxon>Sar</taxon>
        <taxon>Stramenopiles</taxon>
        <taxon>Oomycota</taxon>
        <taxon>Peronosporomycetes</taxon>
        <taxon>Peronosporales</taxon>
        <taxon>Peronosporaceae</taxon>
        <taxon>Peronospora</taxon>
    </lineage>
</organism>
<evidence type="ECO:0000313" key="2">
    <source>
        <dbReference type="Proteomes" id="UP001162060"/>
    </source>
</evidence>
<accession>A0AAV1TJA7</accession>
<comment type="caution">
    <text evidence="1">The sequence shown here is derived from an EMBL/GenBank/DDBJ whole genome shotgun (WGS) entry which is preliminary data.</text>
</comment>
<protein>
    <submittedName>
        <fullName evidence="1">Uncharacterized protein</fullName>
    </submittedName>
</protein>
<dbReference type="Proteomes" id="UP001162060">
    <property type="component" value="Unassembled WGS sequence"/>
</dbReference>
<gene>
    <name evidence="1" type="ORF">PM001_LOCUS6782</name>
</gene>